<dbReference type="AlphaFoldDB" id="A0A9D5HAT2"/>
<feature type="region of interest" description="Disordered" evidence="4">
    <location>
        <begin position="58"/>
        <end position="84"/>
    </location>
</feature>
<dbReference type="GO" id="GO:0042030">
    <property type="term" value="F:ATPase inhibitor activity"/>
    <property type="evidence" value="ECO:0007669"/>
    <property type="project" value="InterPro"/>
</dbReference>
<name>A0A9D5HAT2_9LILI</name>
<comment type="subcellular location">
    <subcellularLocation>
        <location evidence="1">Mitochondrion</location>
    </subcellularLocation>
</comment>
<evidence type="ECO:0000256" key="3">
    <source>
        <dbReference type="ARBA" id="ARBA00023128"/>
    </source>
</evidence>
<feature type="region of interest" description="Disordered" evidence="4">
    <location>
        <begin position="1"/>
        <end position="34"/>
    </location>
</feature>
<dbReference type="EMBL" id="JAGGNH010000006">
    <property type="protein sequence ID" value="KAJ0969724.1"/>
    <property type="molecule type" value="Genomic_DNA"/>
</dbReference>
<evidence type="ECO:0000256" key="2">
    <source>
        <dbReference type="ARBA" id="ARBA00010901"/>
    </source>
</evidence>
<gene>
    <name evidence="5" type="ORF">J5N97_022601</name>
</gene>
<dbReference type="PANTHER" id="PTHR33878">
    <property type="entry name" value="OS08G0559000 PROTEIN"/>
    <property type="match status" value="1"/>
</dbReference>
<protein>
    <recommendedName>
        <fullName evidence="7">ATPase inhibitor</fullName>
    </recommendedName>
</protein>
<comment type="similarity">
    <text evidence="2">Belongs to the ATPase inhibitor family.</text>
</comment>
<sequence>MALRSAIARIPRSSAIGSTTRSSSRCFSDGKGRVLSEEEKAAENVYIQKMERERLAKLKQKAEKEKAEAAEEKSDKKSEETHKG</sequence>
<dbReference type="OrthoDB" id="691961at2759"/>
<comment type="caution">
    <text evidence="5">The sequence shown here is derived from an EMBL/GenBank/DDBJ whole genome shotgun (WGS) entry which is preliminary data.</text>
</comment>
<dbReference type="InterPro" id="IPR007648">
    <property type="entry name" value="ATPase_inhibitor_mt"/>
</dbReference>
<feature type="compositionally biased region" description="Low complexity" evidence="4">
    <location>
        <begin position="12"/>
        <end position="25"/>
    </location>
</feature>
<evidence type="ECO:0000313" key="6">
    <source>
        <dbReference type="Proteomes" id="UP001085076"/>
    </source>
</evidence>
<keyword evidence="3" id="KW-0496">Mitochondrion</keyword>
<reference evidence="5" key="2">
    <citation type="journal article" date="2022" name="Hortic Res">
        <title>The genome of Dioscorea zingiberensis sheds light on the biosynthesis, origin and evolution of the medicinally important diosgenin saponins.</title>
        <authorList>
            <person name="Li Y."/>
            <person name="Tan C."/>
            <person name="Li Z."/>
            <person name="Guo J."/>
            <person name="Li S."/>
            <person name="Chen X."/>
            <person name="Wang C."/>
            <person name="Dai X."/>
            <person name="Yang H."/>
            <person name="Song W."/>
            <person name="Hou L."/>
            <person name="Xu J."/>
            <person name="Tong Z."/>
            <person name="Xu A."/>
            <person name="Yuan X."/>
            <person name="Wang W."/>
            <person name="Yang Q."/>
            <person name="Chen L."/>
            <person name="Sun Z."/>
            <person name="Wang K."/>
            <person name="Pan B."/>
            <person name="Chen J."/>
            <person name="Bao Y."/>
            <person name="Liu F."/>
            <person name="Qi X."/>
            <person name="Gang D.R."/>
            <person name="Wen J."/>
            <person name="Li J."/>
        </authorList>
    </citation>
    <scope>NUCLEOTIDE SEQUENCE</scope>
    <source>
        <strain evidence="5">Dzin_1.0</strain>
    </source>
</reference>
<dbReference type="Proteomes" id="UP001085076">
    <property type="component" value="Miscellaneous, Linkage group lg06"/>
</dbReference>
<dbReference type="PANTHER" id="PTHR33878:SF4">
    <property type="entry name" value="OS08G0558900 PROTEIN"/>
    <property type="match status" value="1"/>
</dbReference>
<dbReference type="InterPro" id="IPR045284">
    <property type="entry name" value="At2g27730-like"/>
</dbReference>
<evidence type="ECO:0008006" key="7">
    <source>
        <dbReference type="Google" id="ProtNLM"/>
    </source>
</evidence>
<dbReference type="Pfam" id="PF04568">
    <property type="entry name" value="IATP"/>
    <property type="match status" value="1"/>
</dbReference>
<dbReference type="Gene3D" id="1.20.5.500">
    <property type="entry name" value="Single helix bin"/>
    <property type="match status" value="1"/>
</dbReference>
<evidence type="ECO:0000313" key="5">
    <source>
        <dbReference type="EMBL" id="KAJ0969724.1"/>
    </source>
</evidence>
<evidence type="ECO:0000256" key="4">
    <source>
        <dbReference type="SAM" id="MobiDB-lite"/>
    </source>
</evidence>
<proteinExistence type="inferred from homology"/>
<evidence type="ECO:0000256" key="1">
    <source>
        <dbReference type="ARBA" id="ARBA00004173"/>
    </source>
</evidence>
<dbReference type="GO" id="GO:0005739">
    <property type="term" value="C:mitochondrion"/>
    <property type="evidence" value="ECO:0007669"/>
    <property type="project" value="UniProtKB-SubCell"/>
</dbReference>
<keyword evidence="6" id="KW-1185">Reference proteome</keyword>
<reference evidence="5" key="1">
    <citation type="submission" date="2021-03" db="EMBL/GenBank/DDBJ databases">
        <authorList>
            <person name="Li Z."/>
            <person name="Yang C."/>
        </authorList>
    </citation>
    <scope>NUCLEOTIDE SEQUENCE</scope>
    <source>
        <strain evidence="5">Dzin_1.0</strain>
        <tissue evidence="5">Leaf</tissue>
    </source>
</reference>
<organism evidence="5 6">
    <name type="scientific">Dioscorea zingiberensis</name>
    <dbReference type="NCBI Taxonomy" id="325984"/>
    <lineage>
        <taxon>Eukaryota</taxon>
        <taxon>Viridiplantae</taxon>
        <taxon>Streptophyta</taxon>
        <taxon>Embryophyta</taxon>
        <taxon>Tracheophyta</taxon>
        <taxon>Spermatophyta</taxon>
        <taxon>Magnoliopsida</taxon>
        <taxon>Liliopsida</taxon>
        <taxon>Dioscoreales</taxon>
        <taxon>Dioscoreaceae</taxon>
        <taxon>Dioscorea</taxon>
    </lineage>
</organism>
<accession>A0A9D5HAT2</accession>